<dbReference type="RefSeq" id="WP_163171877.1">
    <property type="nucleotide sequence ID" value="NZ_CP044463.1"/>
</dbReference>
<dbReference type="EMBL" id="CP044463">
    <property type="protein sequence ID" value="QIC67917.1"/>
    <property type="molecule type" value="Genomic_DNA"/>
</dbReference>
<evidence type="ECO:0000313" key="2">
    <source>
        <dbReference type="Proteomes" id="UP000503505"/>
    </source>
</evidence>
<organism evidence="1 2">
    <name type="scientific">Acinetobacter schindleri</name>
    <dbReference type="NCBI Taxonomy" id="108981"/>
    <lineage>
        <taxon>Bacteria</taxon>
        <taxon>Pseudomonadati</taxon>
        <taxon>Pseudomonadota</taxon>
        <taxon>Gammaproteobacteria</taxon>
        <taxon>Moraxellales</taxon>
        <taxon>Moraxellaceae</taxon>
        <taxon>Acinetobacter</taxon>
    </lineage>
</organism>
<name>A0AAE7BXF2_9GAMM</name>
<sequence length="138" mass="15903">MLKRSGLLLACATLLLQFAVYLQPLLPEQYHIAPVCLSITHNLLSPKQHQHVHASYHALIDHLGAESGHHHDHNEHNHQCQYCTVYGDIVLPFNFGIDEVIDRIQVKLSFYKSAYRHVYFFLQRLYLLPQGRAPPVTL</sequence>
<gene>
    <name evidence="1" type="ORF">FSC10_11350</name>
</gene>
<dbReference type="Proteomes" id="UP000503505">
    <property type="component" value="Chromosome"/>
</dbReference>
<evidence type="ECO:0000313" key="1">
    <source>
        <dbReference type="EMBL" id="QIC67917.1"/>
    </source>
</evidence>
<proteinExistence type="predicted"/>
<accession>A0AAE7BXF2</accession>
<reference evidence="1 2" key="1">
    <citation type="submission" date="2019-09" db="EMBL/GenBank/DDBJ databases">
        <title>Non-baumannii Acinetobacter spp. carrying blaNDM-1 isolated in China.</title>
        <authorList>
            <person name="Cui C."/>
            <person name="Chen C."/>
            <person name="Sun J."/>
            <person name="Liu Y."/>
        </authorList>
    </citation>
    <scope>NUCLEOTIDE SEQUENCE [LARGE SCALE GENOMIC DNA]</scope>
    <source>
        <strain evidence="1 2">HZE23-1</strain>
    </source>
</reference>
<dbReference type="AlphaFoldDB" id="A0AAE7BXF2"/>
<protein>
    <submittedName>
        <fullName evidence="1">DUF2946 domain-containing protein</fullName>
    </submittedName>
</protein>